<dbReference type="PROSITE" id="PS00028">
    <property type="entry name" value="ZINC_FINGER_C2H2_1"/>
    <property type="match status" value="2"/>
</dbReference>
<sequence>MAFTNSTKINSNDNKLLQETSSLNKQFICDYCGKIMRYRYAIIEHLNTCNASYSTYTTCMWCNIKFKNRGNLVMHTLRVHGDSAMKPARDNACTVCPLTFRTPDCLKYHIRSTHYNLKTKTMSYDDKEVNQVWHEKVFNSSKIVEIKKAAPNLFLIRKLEDDKQVTVQEYNQHLDLSELYPTNKRSSLAKCRACYRTMLKRDLKKHYDERHNKIQKHTCNNCHKTFKRSVLYVRHVCNKDRRRRKLIL</sequence>
<dbReference type="SMART" id="SM00355">
    <property type="entry name" value="ZnF_C2H2"/>
    <property type="match status" value="5"/>
</dbReference>
<evidence type="ECO:0000256" key="3">
    <source>
        <dbReference type="ARBA" id="ARBA00022771"/>
    </source>
</evidence>
<protein>
    <submittedName>
        <fullName evidence="8">Zinc finger Y-chromosomal protein 1 isoform X1</fullName>
    </submittedName>
</protein>
<evidence type="ECO:0000313" key="8">
    <source>
        <dbReference type="RefSeq" id="XP_023947429.1"/>
    </source>
</evidence>
<keyword evidence="7" id="KW-1185">Reference proteome</keyword>
<accession>A0A6J1NKG6</accession>
<name>A0A6J1NKG6_BICAN</name>
<dbReference type="GO" id="GO:0008270">
    <property type="term" value="F:zinc ion binding"/>
    <property type="evidence" value="ECO:0007669"/>
    <property type="project" value="UniProtKB-KW"/>
</dbReference>
<dbReference type="PANTHER" id="PTHR24403">
    <property type="entry name" value="ZINC FINGER PROTEIN"/>
    <property type="match status" value="1"/>
</dbReference>
<dbReference type="AlphaFoldDB" id="A0A6J1NKG6"/>
<keyword evidence="1" id="KW-0479">Metal-binding</keyword>
<evidence type="ECO:0000313" key="7">
    <source>
        <dbReference type="Proteomes" id="UP001652582"/>
    </source>
</evidence>
<dbReference type="InterPro" id="IPR013087">
    <property type="entry name" value="Znf_C2H2_type"/>
</dbReference>
<dbReference type="InterPro" id="IPR050688">
    <property type="entry name" value="Zinc_finger/UBP_domain"/>
</dbReference>
<dbReference type="Gene3D" id="3.30.160.60">
    <property type="entry name" value="Classic Zinc Finger"/>
    <property type="match status" value="1"/>
</dbReference>
<dbReference type="PANTHER" id="PTHR24403:SF67">
    <property type="entry name" value="FI01116P-RELATED"/>
    <property type="match status" value="1"/>
</dbReference>
<dbReference type="GO" id="GO:0045944">
    <property type="term" value="P:positive regulation of transcription by RNA polymerase II"/>
    <property type="evidence" value="ECO:0007669"/>
    <property type="project" value="TreeGrafter"/>
</dbReference>
<feature type="domain" description="C2H2-type" evidence="6">
    <location>
        <begin position="91"/>
        <end position="119"/>
    </location>
</feature>
<dbReference type="RefSeq" id="XP_023947429.1">
    <property type="nucleotide sequence ID" value="XM_024091661.2"/>
</dbReference>
<reference evidence="8" key="1">
    <citation type="submission" date="2025-08" db="UniProtKB">
        <authorList>
            <consortium name="RefSeq"/>
        </authorList>
    </citation>
    <scope>IDENTIFICATION</scope>
</reference>
<dbReference type="GO" id="GO:0005634">
    <property type="term" value="C:nucleus"/>
    <property type="evidence" value="ECO:0007669"/>
    <property type="project" value="TreeGrafter"/>
</dbReference>
<keyword evidence="2" id="KW-0677">Repeat</keyword>
<organism evidence="7 8">
    <name type="scientific">Bicyclus anynana</name>
    <name type="common">Squinting bush brown butterfly</name>
    <dbReference type="NCBI Taxonomy" id="110368"/>
    <lineage>
        <taxon>Eukaryota</taxon>
        <taxon>Metazoa</taxon>
        <taxon>Ecdysozoa</taxon>
        <taxon>Arthropoda</taxon>
        <taxon>Hexapoda</taxon>
        <taxon>Insecta</taxon>
        <taxon>Pterygota</taxon>
        <taxon>Neoptera</taxon>
        <taxon>Endopterygota</taxon>
        <taxon>Lepidoptera</taxon>
        <taxon>Glossata</taxon>
        <taxon>Ditrysia</taxon>
        <taxon>Papilionoidea</taxon>
        <taxon>Nymphalidae</taxon>
        <taxon>Satyrinae</taxon>
        <taxon>Satyrini</taxon>
        <taxon>Mycalesina</taxon>
        <taxon>Bicyclus</taxon>
    </lineage>
</organism>
<dbReference type="SUPFAM" id="SSF57667">
    <property type="entry name" value="beta-beta-alpha zinc fingers"/>
    <property type="match status" value="1"/>
</dbReference>
<keyword evidence="3 5" id="KW-0863">Zinc-finger</keyword>
<evidence type="ECO:0000256" key="2">
    <source>
        <dbReference type="ARBA" id="ARBA00022737"/>
    </source>
</evidence>
<dbReference type="KEGG" id="bany:112052539"/>
<dbReference type="GeneID" id="112052539"/>
<evidence type="ECO:0000256" key="4">
    <source>
        <dbReference type="ARBA" id="ARBA00022833"/>
    </source>
</evidence>
<dbReference type="Proteomes" id="UP001652582">
    <property type="component" value="Chromosome 27"/>
</dbReference>
<proteinExistence type="predicted"/>
<dbReference type="Pfam" id="PF00096">
    <property type="entry name" value="zf-C2H2"/>
    <property type="match status" value="1"/>
</dbReference>
<dbReference type="PROSITE" id="PS50157">
    <property type="entry name" value="ZINC_FINGER_C2H2_2"/>
    <property type="match status" value="1"/>
</dbReference>
<keyword evidence="4" id="KW-0862">Zinc</keyword>
<evidence type="ECO:0000256" key="1">
    <source>
        <dbReference type="ARBA" id="ARBA00022723"/>
    </source>
</evidence>
<evidence type="ECO:0000256" key="5">
    <source>
        <dbReference type="PROSITE-ProRule" id="PRU00042"/>
    </source>
</evidence>
<gene>
    <name evidence="8" type="primary">LOC112052539</name>
</gene>
<evidence type="ECO:0000259" key="6">
    <source>
        <dbReference type="PROSITE" id="PS50157"/>
    </source>
</evidence>
<dbReference type="InterPro" id="IPR036236">
    <property type="entry name" value="Znf_C2H2_sf"/>
</dbReference>
<dbReference type="OrthoDB" id="7437528at2759"/>